<sequence length="21" mass="2415">MRNFTMQLVKADGNCKRGPFT</sequence>
<evidence type="ECO:0000313" key="1">
    <source>
        <dbReference type="EMBL" id="JAH54695.1"/>
    </source>
</evidence>
<proteinExistence type="predicted"/>
<reference evidence="1" key="2">
    <citation type="journal article" date="2015" name="Fish Shellfish Immunol.">
        <title>Early steps in the European eel (Anguilla anguilla)-Vibrio vulnificus interaction in the gills: Role of the RtxA13 toxin.</title>
        <authorList>
            <person name="Callol A."/>
            <person name="Pajuelo D."/>
            <person name="Ebbesson L."/>
            <person name="Teles M."/>
            <person name="MacKenzie S."/>
            <person name="Amaro C."/>
        </authorList>
    </citation>
    <scope>NUCLEOTIDE SEQUENCE</scope>
</reference>
<accession>A0A0E9TP81</accession>
<protein>
    <submittedName>
        <fullName evidence="1">Uncharacterized protein</fullName>
    </submittedName>
</protein>
<dbReference type="EMBL" id="GBXM01053882">
    <property type="protein sequence ID" value="JAH54695.1"/>
    <property type="molecule type" value="Transcribed_RNA"/>
</dbReference>
<name>A0A0E9TP81_ANGAN</name>
<reference evidence="1" key="1">
    <citation type="submission" date="2014-11" db="EMBL/GenBank/DDBJ databases">
        <authorList>
            <person name="Amaro Gonzalez C."/>
        </authorList>
    </citation>
    <scope>NUCLEOTIDE SEQUENCE</scope>
</reference>
<dbReference type="AlphaFoldDB" id="A0A0E9TP81"/>
<organism evidence="1">
    <name type="scientific">Anguilla anguilla</name>
    <name type="common">European freshwater eel</name>
    <name type="synonym">Muraena anguilla</name>
    <dbReference type="NCBI Taxonomy" id="7936"/>
    <lineage>
        <taxon>Eukaryota</taxon>
        <taxon>Metazoa</taxon>
        <taxon>Chordata</taxon>
        <taxon>Craniata</taxon>
        <taxon>Vertebrata</taxon>
        <taxon>Euteleostomi</taxon>
        <taxon>Actinopterygii</taxon>
        <taxon>Neopterygii</taxon>
        <taxon>Teleostei</taxon>
        <taxon>Anguilliformes</taxon>
        <taxon>Anguillidae</taxon>
        <taxon>Anguilla</taxon>
    </lineage>
</organism>